<sequence length="140" mass="14784">MKICDSLAIVPTIPNKPSFLAAPLGSCFPPPDNPLLNRLPRHPPPPVKQNKRLSFTSRGGGAHYYSASSPSCNISQSQYGGSVTCVSLLLYSSTTSPGHPALPCLAENGSTVRDRTPRTLPEIHKSLIGNPPPTAAQFGP</sequence>
<protein>
    <submittedName>
        <fullName evidence="2">Uncharacterized protein</fullName>
    </submittedName>
</protein>
<evidence type="ECO:0000313" key="3">
    <source>
        <dbReference type="Proteomes" id="UP000324222"/>
    </source>
</evidence>
<name>A0A5B7EHB1_PORTR</name>
<keyword evidence="3" id="KW-1185">Reference proteome</keyword>
<evidence type="ECO:0000256" key="1">
    <source>
        <dbReference type="SAM" id="MobiDB-lite"/>
    </source>
</evidence>
<dbReference type="EMBL" id="VSRR010002921">
    <property type="protein sequence ID" value="MPC33840.1"/>
    <property type="molecule type" value="Genomic_DNA"/>
</dbReference>
<organism evidence="2 3">
    <name type="scientific">Portunus trituberculatus</name>
    <name type="common">Swimming crab</name>
    <name type="synonym">Neptunus trituberculatus</name>
    <dbReference type="NCBI Taxonomy" id="210409"/>
    <lineage>
        <taxon>Eukaryota</taxon>
        <taxon>Metazoa</taxon>
        <taxon>Ecdysozoa</taxon>
        <taxon>Arthropoda</taxon>
        <taxon>Crustacea</taxon>
        <taxon>Multicrustacea</taxon>
        <taxon>Malacostraca</taxon>
        <taxon>Eumalacostraca</taxon>
        <taxon>Eucarida</taxon>
        <taxon>Decapoda</taxon>
        <taxon>Pleocyemata</taxon>
        <taxon>Brachyura</taxon>
        <taxon>Eubrachyura</taxon>
        <taxon>Portunoidea</taxon>
        <taxon>Portunidae</taxon>
        <taxon>Portuninae</taxon>
        <taxon>Portunus</taxon>
    </lineage>
</organism>
<accession>A0A5B7EHB1</accession>
<evidence type="ECO:0000313" key="2">
    <source>
        <dbReference type="EMBL" id="MPC33840.1"/>
    </source>
</evidence>
<feature type="region of interest" description="Disordered" evidence="1">
    <location>
        <begin position="33"/>
        <end position="55"/>
    </location>
</feature>
<dbReference type="AlphaFoldDB" id="A0A5B7EHB1"/>
<proteinExistence type="predicted"/>
<gene>
    <name evidence="2" type="ORF">E2C01_027206</name>
</gene>
<reference evidence="2 3" key="1">
    <citation type="submission" date="2019-05" db="EMBL/GenBank/DDBJ databases">
        <title>Another draft genome of Portunus trituberculatus and its Hox gene families provides insights of decapod evolution.</title>
        <authorList>
            <person name="Jeong J.-H."/>
            <person name="Song I."/>
            <person name="Kim S."/>
            <person name="Choi T."/>
            <person name="Kim D."/>
            <person name="Ryu S."/>
            <person name="Kim W."/>
        </authorList>
    </citation>
    <scope>NUCLEOTIDE SEQUENCE [LARGE SCALE GENOMIC DNA]</scope>
    <source>
        <tissue evidence="2">Muscle</tissue>
    </source>
</reference>
<comment type="caution">
    <text evidence="2">The sequence shown here is derived from an EMBL/GenBank/DDBJ whole genome shotgun (WGS) entry which is preliminary data.</text>
</comment>
<dbReference type="Proteomes" id="UP000324222">
    <property type="component" value="Unassembled WGS sequence"/>
</dbReference>